<dbReference type="EMBL" id="JACJQL010000058">
    <property type="protein sequence ID" value="MBD2254606.1"/>
    <property type="molecule type" value="Genomic_DNA"/>
</dbReference>
<dbReference type="InterPro" id="IPR011856">
    <property type="entry name" value="tRNA_endonuc-like_dom_sf"/>
</dbReference>
<name>A0ABR8BP42_9NOSO</name>
<proteinExistence type="predicted"/>
<protein>
    <submittedName>
        <fullName evidence="1">XisH family protein</fullName>
    </submittedName>
</protein>
<dbReference type="SUPFAM" id="SSF52980">
    <property type="entry name" value="Restriction endonuclease-like"/>
    <property type="match status" value="1"/>
</dbReference>
<evidence type="ECO:0000313" key="1">
    <source>
        <dbReference type="EMBL" id="MBD2254606.1"/>
    </source>
</evidence>
<dbReference type="InterPro" id="IPR014919">
    <property type="entry name" value="XisH"/>
</dbReference>
<keyword evidence="2" id="KW-1185">Reference proteome</keyword>
<gene>
    <name evidence="1" type="ORF">H6G14_25525</name>
</gene>
<dbReference type="Proteomes" id="UP000621307">
    <property type="component" value="Unassembled WGS sequence"/>
</dbReference>
<reference evidence="1 2" key="1">
    <citation type="journal article" date="2020" name="ISME J.">
        <title>Comparative genomics reveals insights into cyanobacterial evolution and habitat adaptation.</title>
        <authorList>
            <person name="Chen M.Y."/>
            <person name="Teng W.K."/>
            <person name="Zhao L."/>
            <person name="Hu C.X."/>
            <person name="Zhou Y.K."/>
            <person name="Han B.P."/>
            <person name="Song L.R."/>
            <person name="Shu W.S."/>
        </authorList>
    </citation>
    <scope>NUCLEOTIDE SEQUENCE [LARGE SCALE GENOMIC DNA]</scope>
    <source>
        <strain evidence="1 2">FACHB-3921</strain>
    </source>
</reference>
<dbReference type="CDD" id="cd22366">
    <property type="entry name" value="XisH-like"/>
    <property type="match status" value="1"/>
</dbReference>
<accession>A0ABR8BP42</accession>
<sequence>MSRRDDLHFSVRRTLEKDGWTITDDPLILVLEQTLLKADLGAEKFFTAEKEGYKIAVEVKDFDAVSVISELEKTMGQLQLYQWALAEQEPERQLYLAVSQEIYIKHFQKPIFQLVVKRNKINLLVYELRQEVILQWIKH</sequence>
<dbReference type="Gene3D" id="3.40.1350.10">
    <property type="match status" value="1"/>
</dbReference>
<evidence type="ECO:0000313" key="2">
    <source>
        <dbReference type="Proteomes" id="UP000621307"/>
    </source>
</evidence>
<dbReference type="Pfam" id="PF08814">
    <property type="entry name" value="XisH"/>
    <property type="match status" value="1"/>
</dbReference>
<dbReference type="InterPro" id="IPR011335">
    <property type="entry name" value="Restrct_endonuc-II-like"/>
</dbReference>
<comment type="caution">
    <text evidence="1">The sequence shown here is derived from an EMBL/GenBank/DDBJ whole genome shotgun (WGS) entry which is preliminary data.</text>
</comment>
<dbReference type="RefSeq" id="WP_190570873.1">
    <property type="nucleotide sequence ID" value="NZ_JACJQL010000058.1"/>
</dbReference>
<organism evidence="1 2">
    <name type="scientific">Nostoc parmelioides FACHB-3921</name>
    <dbReference type="NCBI Taxonomy" id="2692909"/>
    <lineage>
        <taxon>Bacteria</taxon>
        <taxon>Bacillati</taxon>
        <taxon>Cyanobacteriota</taxon>
        <taxon>Cyanophyceae</taxon>
        <taxon>Nostocales</taxon>
        <taxon>Nostocaceae</taxon>
        <taxon>Nostoc</taxon>
    </lineage>
</organism>